<dbReference type="SUPFAM" id="SSF57667">
    <property type="entry name" value="beta-beta-alpha zinc fingers"/>
    <property type="match status" value="1"/>
</dbReference>
<dbReference type="AlphaFoldDB" id="A0AAN4ZSC0"/>
<dbReference type="Gene3D" id="3.30.160.60">
    <property type="entry name" value="Classic Zinc Finger"/>
    <property type="match status" value="1"/>
</dbReference>
<keyword evidence="1" id="KW-0862">Zinc</keyword>
<evidence type="ECO:0000313" key="6">
    <source>
        <dbReference type="Proteomes" id="UP001328107"/>
    </source>
</evidence>
<sequence>QCLERHHLTHGIVHPRYEKYRCNLCGKAFSSNSDLDYHKDNLVCVNGRRSKNRKLIQSGKEHVSSDEESEDESENEEIENEFDLEENKKGN</sequence>
<feature type="region of interest" description="Disordered" evidence="2">
    <location>
        <begin position="55"/>
        <end position="91"/>
    </location>
</feature>
<dbReference type="EMBL" id="BTRK01000003">
    <property type="protein sequence ID" value="GMR43919.1"/>
    <property type="molecule type" value="Genomic_DNA"/>
</dbReference>
<keyword evidence="6" id="KW-1185">Reference proteome</keyword>
<proteinExistence type="predicted"/>
<reference evidence="6" key="1">
    <citation type="submission" date="2022-10" db="EMBL/GenBank/DDBJ databases">
        <title>Genome assembly of Pristionchus species.</title>
        <authorList>
            <person name="Yoshida K."/>
            <person name="Sommer R.J."/>
        </authorList>
    </citation>
    <scope>NUCLEOTIDE SEQUENCE [LARGE SCALE GENOMIC DNA]</scope>
    <source>
        <strain evidence="6">RS5460</strain>
    </source>
</reference>
<dbReference type="InterPro" id="IPR036236">
    <property type="entry name" value="Znf_C2H2_sf"/>
</dbReference>
<evidence type="ECO:0000256" key="2">
    <source>
        <dbReference type="SAM" id="MobiDB-lite"/>
    </source>
</evidence>
<evidence type="ECO:0000256" key="1">
    <source>
        <dbReference type="PROSITE-ProRule" id="PRU00042"/>
    </source>
</evidence>
<dbReference type="InterPro" id="IPR013087">
    <property type="entry name" value="Znf_C2H2_type"/>
</dbReference>
<feature type="non-terminal residue" evidence="4">
    <location>
        <position position="1"/>
    </location>
</feature>
<protein>
    <recommendedName>
        <fullName evidence="3">C2H2-type domain-containing protein</fullName>
    </recommendedName>
</protein>
<keyword evidence="1" id="KW-0863">Zinc-finger</keyword>
<feature type="domain" description="C2H2-type" evidence="3">
    <location>
        <begin position="20"/>
        <end position="50"/>
    </location>
</feature>
<evidence type="ECO:0000313" key="4">
    <source>
        <dbReference type="EMBL" id="GMR43918.1"/>
    </source>
</evidence>
<dbReference type="GO" id="GO:0008270">
    <property type="term" value="F:zinc ion binding"/>
    <property type="evidence" value="ECO:0007669"/>
    <property type="project" value="UniProtKB-KW"/>
</dbReference>
<evidence type="ECO:0000259" key="3">
    <source>
        <dbReference type="PROSITE" id="PS50157"/>
    </source>
</evidence>
<dbReference type="EMBL" id="BTRK01000003">
    <property type="protein sequence ID" value="GMR43918.1"/>
    <property type="molecule type" value="Genomic_DNA"/>
</dbReference>
<dbReference type="Proteomes" id="UP001328107">
    <property type="component" value="Unassembled WGS sequence"/>
</dbReference>
<organism evidence="4 6">
    <name type="scientific">Pristionchus mayeri</name>
    <dbReference type="NCBI Taxonomy" id="1317129"/>
    <lineage>
        <taxon>Eukaryota</taxon>
        <taxon>Metazoa</taxon>
        <taxon>Ecdysozoa</taxon>
        <taxon>Nematoda</taxon>
        <taxon>Chromadorea</taxon>
        <taxon>Rhabditida</taxon>
        <taxon>Rhabditina</taxon>
        <taxon>Diplogasteromorpha</taxon>
        <taxon>Diplogasteroidea</taxon>
        <taxon>Neodiplogasteridae</taxon>
        <taxon>Pristionchus</taxon>
    </lineage>
</organism>
<keyword evidence="1" id="KW-0479">Metal-binding</keyword>
<evidence type="ECO:0000313" key="5">
    <source>
        <dbReference type="EMBL" id="GMR43919.1"/>
    </source>
</evidence>
<dbReference type="PROSITE" id="PS50157">
    <property type="entry name" value="ZINC_FINGER_C2H2_2"/>
    <property type="match status" value="1"/>
</dbReference>
<name>A0AAN4ZSC0_9BILA</name>
<reference evidence="4" key="2">
    <citation type="submission" date="2023-06" db="EMBL/GenBank/DDBJ databases">
        <title>Genome assembly of Pristionchus species.</title>
        <authorList>
            <person name="Yoshida K."/>
            <person name="Sommer R.J."/>
        </authorList>
    </citation>
    <scope>NUCLEOTIDE SEQUENCE</scope>
    <source>
        <strain evidence="4 6">RS5460</strain>
    </source>
</reference>
<feature type="compositionally biased region" description="Acidic residues" evidence="2">
    <location>
        <begin position="66"/>
        <end position="84"/>
    </location>
</feature>
<comment type="caution">
    <text evidence="4">The sequence shown here is derived from an EMBL/GenBank/DDBJ whole genome shotgun (WGS) entry which is preliminary data.</text>
</comment>
<gene>
    <name evidence="4" type="ORF">PMAYCL1PPCAC_14113</name>
    <name evidence="5" type="ORF">PMAYCL1PPCAC_14114</name>
</gene>
<accession>A0AAN4ZSC0</accession>